<dbReference type="PANTHER" id="PTHR32179:SF3">
    <property type="entry name" value="NICOTINATE-NUCLEOTIDE PYROPHOSPHORYLASE [CARBOXYLATING]"/>
    <property type="match status" value="1"/>
</dbReference>
<dbReference type="PIRSF" id="PIRSF006250">
    <property type="entry name" value="NadC_ModD"/>
    <property type="match status" value="1"/>
</dbReference>
<comment type="catalytic activity">
    <reaction evidence="4">
        <text>nicotinate beta-D-ribonucleotide + CO2 + diphosphate = quinolinate + 5-phospho-alpha-D-ribose 1-diphosphate + 2 H(+)</text>
        <dbReference type="Rhea" id="RHEA:12733"/>
        <dbReference type="ChEBI" id="CHEBI:15378"/>
        <dbReference type="ChEBI" id="CHEBI:16526"/>
        <dbReference type="ChEBI" id="CHEBI:29959"/>
        <dbReference type="ChEBI" id="CHEBI:33019"/>
        <dbReference type="ChEBI" id="CHEBI:57502"/>
        <dbReference type="ChEBI" id="CHEBI:58017"/>
        <dbReference type="EC" id="2.4.2.19"/>
    </reaction>
</comment>
<dbReference type="InterPro" id="IPR002638">
    <property type="entry name" value="Quinolinate_PRibosylTrfase_C"/>
</dbReference>
<dbReference type="RefSeq" id="WP_342126547.1">
    <property type="nucleotide sequence ID" value="NZ_JBCAUS010000002.1"/>
</dbReference>
<organism evidence="7 8">
    <name type="scientific">Methanococcoides cohabitans</name>
    <dbReference type="NCBI Taxonomy" id="3136559"/>
    <lineage>
        <taxon>Archaea</taxon>
        <taxon>Methanobacteriati</taxon>
        <taxon>Methanobacteriota</taxon>
        <taxon>Stenosarchaea group</taxon>
        <taxon>Methanomicrobia</taxon>
        <taxon>Methanosarcinales</taxon>
        <taxon>Methanosarcinaceae</taxon>
        <taxon>Methanococcoides</taxon>
    </lineage>
</organism>
<evidence type="ECO:0000256" key="1">
    <source>
        <dbReference type="ARBA" id="ARBA00009400"/>
    </source>
</evidence>
<evidence type="ECO:0000259" key="6">
    <source>
        <dbReference type="Pfam" id="PF02749"/>
    </source>
</evidence>
<dbReference type="SUPFAM" id="SSF54675">
    <property type="entry name" value="Nicotinate/Quinolinate PRTase N-terminal domain-like"/>
    <property type="match status" value="1"/>
</dbReference>
<evidence type="ECO:0000259" key="5">
    <source>
        <dbReference type="Pfam" id="PF01729"/>
    </source>
</evidence>
<comment type="pathway">
    <text evidence="4">Cofactor biosynthesis; NAD(+) biosynthesis; nicotinate D-ribonucleotide from quinolinate: step 1/1.</text>
</comment>
<keyword evidence="4" id="KW-0662">Pyridine nucleotide biosynthesis</keyword>
<dbReference type="EMBL" id="JBCAUS010000002">
    <property type="protein sequence ID" value="MEL4304847.1"/>
    <property type="molecule type" value="Genomic_DNA"/>
</dbReference>
<dbReference type="InterPro" id="IPR027277">
    <property type="entry name" value="NadC/ModD"/>
</dbReference>
<dbReference type="InterPro" id="IPR013785">
    <property type="entry name" value="Aldolase_TIM"/>
</dbReference>
<evidence type="ECO:0000313" key="8">
    <source>
        <dbReference type="Proteomes" id="UP001396646"/>
    </source>
</evidence>
<proteinExistence type="inferred from homology"/>
<evidence type="ECO:0000256" key="4">
    <source>
        <dbReference type="PIRNR" id="PIRNR006250"/>
    </source>
</evidence>
<comment type="caution">
    <text evidence="7">The sequence shown here is derived from an EMBL/GenBank/DDBJ whole genome shotgun (WGS) entry which is preliminary data.</text>
</comment>
<dbReference type="EC" id="2.4.2.19" evidence="4"/>
<dbReference type="InterPro" id="IPR022412">
    <property type="entry name" value="Quinolinate_PRibosylTrfase_N"/>
</dbReference>
<evidence type="ECO:0000256" key="2">
    <source>
        <dbReference type="ARBA" id="ARBA00022676"/>
    </source>
</evidence>
<reference evidence="7 8" key="1">
    <citation type="submission" date="2024-04" db="EMBL/GenBank/DDBJ databases">
        <title>Methanococcoides sp. LMO-2.</title>
        <authorList>
            <person name="Liang L."/>
        </authorList>
    </citation>
    <scope>NUCLEOTIDE SEQUENCE [LARGE SCALE GENOMIC DNA]</scope>
    <source>
        <strain evidence="7 8">LMO-2</strain>
    </source>
</reference>
<feature type="domain" description="Quinolinate phosphoribosyl transferase C-terminal" evidence="5">
    <location>
        <begin position="101"/>
        <end position="257"/>
    </location>
</feature>
<protein>
    <recommendedName>
        <fullName evidence="4">Nicotinate-nucleotide pyrophosphorylase [carboxylating]</fullName>
        <ecNumber evidence="4">2.4.2.19</ecNumber>
    </recommendedName>
    <alternativeName>
        <fullName evidence="4">Quinolinate phosphoribosyltransferase [decarboxylating]</fullName>
    </alternativeName>
</protein>
<feature type="domain" description="Quinolinate phosphoribosyl transferase N-terminal" evidence="6">
    <location>
        <begin position="17"/>
        <end position="98"/>
    </location>
</feature>
<evidence type="ECO:0000313" key="7">
    <source>
        <dbReference type="EMBL" id="MEL4304847.1"/>
    </source>
</evidence>
<sequence length="263" mass="29685">MIEEFEHYLLEDCPYGDETTELLEIEGEGTIKIMSRDAGISACADDLAEFHEKKGLKVTSYRDNGEKFDENSILFEAEGDLRTIFKLWRISQTFLSMTCAIATKTKMISDAAKAVNPDVIIATSRKTHPGFRKYELKAVKAGDGDHHRNSLSDSVLITQNHFNVVGTFGKLNSMRKIEIEPRTRDEFFEYAPIADVLLLDHYTPEELKEVAPELRKINPKLEIAVGGIEFKDIPAYAEAVDIVVTTAPYYAKPFDLTTKIDRV</sequence>
<dbReference type="Proteomes" id="UP001396646">
    <property type="component" value="Unassembled WGS sequence"/>
</dbReference>
<dbReference type="Pfam" id="PF02749">
    <property type="entry name" value="QRPTase_N"/>
    <property type="match status" value="1"/>
</dbReference>
<gene>
    <name evidence="7" type="ORF">WOA13_03195</name>
</gene>
<keyword evidence="2 4" id="KW-0328">Glycosyltransferase</keyword>
<dbReference type="Pfam" id="PF01729">
    <property type="entry name" value="QRPTase_C"/>
    <property type="match status" value="1"/>
</dbReference>
<keyword evidence="8" id="KW-1185">Reference proteome</keyword>
<accession>A0ABU9KR43</accession>
<evidence type="ECO:0000256" key="3">
    <source>
        <dbReference type="ARBA" id="ARBA00022679"/>
    </source>
</evidence>
<dbReference type="InterPro" id="IPR037128">
    <property type="entry name" value="Quinolinate_PRibosylTase_N_sf"/>
</dbReference>
<comment type="function">
    <text evidence="4">Involved in the catabolism of quinolinic acid (QA).</text>
</comment>
<comment type="subunit">
    <text evidence="4">Hexamer formed by 3 homodimers.</text>
</comment>
<keyword evidence="3 4" id="KW-0808">Transferase</keyword>
<name>A0ABU9KR43_9EURY</name>
<dbReference type="InterPro" id="IPR036068">
    <property type="entry name" value="Nicotinate_pribotase-like_C"/>
</dbReference>
<dbReference type="Gene3D" id="3.90.1170.20">
    <property type="entry name" value="Quinolinate phosphoribosyl transferase, N-terminal domain"/>
    <property type="match status" value="1"/>
</dbReference>
<dbReference type="CDD" id="cd01573">
    <property type="entry name" value="modD_like"/>
    <property type="match status" value="1"/>
</dbReference>
<dbReference type="SUPFAM" id="SSF51690">
    <property type="entry name" value="Nicotinate/Quinolinate PRTase C-terminal domain-like"/>
    <property type="match status" value="1"/>
</dbReference>
<dbReference type="PANTHER" id="PTHR32179">
    <property type="entry name" value="NICOTINATE-NUCLEOTIDE PYROPHOSPHORYLASE [CARBOXYLATING]"/>
    <property type="match status" value="1"/>
</dbReference>
<dbReference type="Gene3D" id="3.20.20.70">
    <property type="entry name" value="Aldolase class I"/>
    <property type="match status" value="1"/>
</dbReference>
<comment type="similarity">
    <text evidence="1 4">Belongs to the NadC/ModD family.</text>
</comment>